<dbReference type="PIRSF" id="PIRSF031509">
    <property type="entry name" value="Cell_wall_LiaF/YvqF"/>
    <property type="match status" value="1"/>
</dbReference>
<accession>A0A023DB16</accession>
<comment type="caution">
    <text evidence="3">The sequence shown here is derived from an EMBL/GenBank/DDBJ whole genome shotgun (WGS) entry which is preliminary data.</text>
</comment>
<feature type="domain" description="Cell wall-active antibiotics response LiaF-like C-terminal" evidence="2">
    <location>
        <begin position="126"/>
        <end position="239"/>
    </location>
</feature>
<keyword evidence="1" id="KW-0812">Transmembrane</keyword>
<dbReference type="GO" id="GO:0016020">
    <property type="term" value="C:membrane"/>
    <property type="evidence" value="ECO:0007669"/>
    <property type="project" value="InterPro"/>
</dbReference>
<proteinExistence type="predicted"/>
<dbReference type="OrthoDB" id="2351415at2"/>
<keyword evidence="1" id="KW-1133">Transmembrane helix</keyword>
<evidence type="ECO:0000313" key="3">
    <source>
        <dbReference type="EMBL" id="GAJ38513.1"/>
    </source>
</evidence>
<dbReference type="NCBIfam" id="NF040535">
    <property type="entry name" value="LiaF_C_term"/>
    <property type="match status" value="1"/>
</dbReference>
<evidence type="ECO:0000256" key="1">
    <source>
        <dbReference type="SAM" id="Phobius"/>
    </source>
</evidence>
<organism evidence="3 4">
    <name type="scientific">Parageobacillus caldoxylosilyticus NBRC 107762</name>
    <dbReference type="NCBI Taxonomy" id="1220594"/>
    <lineage>
        <taxon>Bacteria</taxon>
        <taxon>Bacillati</taxon>
        <taxon>Bacillota</taxon>
        <taxon>Bacilli</taxon>
        <taxon>Bacillales</taxon>
        <taxon>Anoxybacillaceae</taxon>
        <taxon>Saccharococcus</taxon>
    </lineage>
</organism>
<evidence type="ECO:0000259" key="2">
    <source>
        <dbReference type="Pfam" id="PF09922"/>
    </source>
</evidence>
<dbReference type="InterPro" id="IPR047793">
    <property type="entry name" value="LiaF_C"/>
</dbReference>
<sequence>MFRQQKTDLAARLVMIAIILFLAELLLFQHGDVFFLLFTIGCMYIGRKRMPKLSGVILFWFGLISFVISLASMVTFRISLFFILVYIIWQYMQSKKAPVQIQPIMVERKHDTSSLLERKPRWKNSFFSSQKTPERVYEWEDINIQGGISDVVIDLSYTVLPRGEAVIVIRHLIGNVQILVPYEVEVRLHHSVIYGSAIVFERKEANLWNETVCFQTKGYEEAEQKVKILTSMIIGTIEVKHV</sequence>
<evidence type="ECO:0000313" key="4">
    <source>
        <dbReference type="Proteomes" id="UP000023561"/>
    </source>
</evidence>
<feature type="transmembrane region" description="Helical" evidence="1">
    <location>
        <begin position="12"/>
        <end position="45"/>
    </location>
</feature>
<feature type="transmembrane region" description="Helical" evidence="1">
    <location>
        <begin position="57"/>
        <end position="89"/>
    </location>
</feature>
<keyword evidence="1" id="KW-0472">Membrane</keyword>
<dbReference type="EMBL" id="BAWO01000004">
    <property type="protein sequence ID" value="GAJ38513.1"/>
    <property type="molecule type" value="Genomic_DNA"/>
</dbReference>
<dbReference type="AlphaFoldDB" id="A0A023DB16"/>
<reference evidence="3 4" key="1">
    <citation type="submission" date="2014-04" db="EMBL/GenBank/DDBJ databases">
        <title>Whole genome shotgun sequence of Geobacillus caldoxylosilyticus NBRC 107762.</title>
        <authorList>
            <person name="Hosoyama A."/>
            <person name="Hosoyama Y."/>
            <person name="Katano-Makiyama Y."/>
            <person name="Tsuchikane K."/>
            <person name="Ohji S."/>
            <person name="Ichikawa N."/>
            <person name="Yamazoe A."/>
            <person name="Fujita N."/>
        </authorList>
    </citation>
    <scope>NUCLEOTIDE SEQUENCE [LARGE SCALE GENOMIC DNA]</scope>
    <source>
        <strain evidence="3 4">NBRC 107762</strain>
    </source>
</reference>
<protein>
    <recommendedName>
        <fullName evidence="2">Cell wall-active antibiotics response LiaF-like C-terminal domain-containing protein</fullName>
    </recommendedName>
</protein>
<dbReference type="InterPro" id="IPR024425">
    <property type="entry name" value="LiaF-like_C"/>
</dbReference>
<dbReference type="Pfam" id="PF09922">
    <property type="entry name" value="LiaF-like_C"/>
    <property type="match status" value="1"/>
</dbReference>
<dbReference type="RefSeq" id="WP_042406951.1">
    <property type="nucleotide sequence ID" value="NZ_BAWO01000004.1"/>
</dbReference>
<keyword evidence="4" id="KW-1185">Reference proteome</keyword>
<name>A0A023DB16_9BACL</name>
<gene>
    <name evidence="3" type="ORF">GCA01S_004_01120</name>
</gene>
<dbReference type="InterPro" id="IPR016975">
    <property type="entry name" value="Cell_wall_LiaF"/>
</dbReference>
<dbReference type="Proteomes" id="UP000023561">
    <property type="component" value="Unassembled WGS sequence"/>
</dbReference>